<dbReference type="Gene3D" id="3.60.10.10">
    <property type="entry name" value="Endonuclease/exonuclease/phosphatase"/>
    <property type="match status" value="1"/>
</dbReference>
<name>A0A1I7SQL1_BURXY</name>
<comment type="pathway">
    <text evidence="2">Lipid metabolism; sphingolipid metabolism.</text>
</comment>
<dbReference type="Pfam" id="PF03372">
    <property type="entry name" value="Exo_endo_phos"/>
    <property type="match status" value="1"/>
</dbReference>
<evidence type="ECO:0000256" key="11">
    <source>
        <dbReference type="ARBA" id="ARBA00022989"/>
    </source>
</evidence>
<comment type="subcellular location">
    <subcellularLocation>
        <location evidence="1">Membrane</location>
        <topology evidence="1">Multi-pass membrane protein</topology>
    </subcellularLocation>
</comment>
<keyword evidence="11" id="KW-1133">Transmembrane helix</keyword>
<keyword evidence="6" id="KW-0812">Transmembrane</keyword>
<keyword evidence="8" id="KW-0378">Hydrolase</keyword>
<evidence type="ECO:0000256" key="13">
    <source>
        <dbReference type="ARBA" id="ARBA00023136"/>
    </source>
</evidence>
<evidence type="ECO:0000256" key="1">
    <source>
        <dbReference type="ARBA" id="ARBA00004141"/>
    </source>
</evidence>
<evidence type="ECO:0000313" key="15">
    <source>
        <dbReference type="Proteomes" id="UP000095284"/>
    </source>
</evidence>
<dbReference type="InterPro" id="IPR036691">
    <property type="entry name" value="Endo/exonu/phosph_ase_sf"/>
</dbReference>
<keyword evidence="10" id="KW-0746">Sphingolipid metabolism</keyword>
<accession>A0A1I7SQL1</accession>
<evidence type="ECO:0000256" key="9">
    <source>
        <dbReference type="ARBA" id="ARBA00022842"/>
    </source>
</evidence>
<dbReference type="eggNOG" id="KOG3407">
    <property type="taxonomic scope" value="Eukaryota"/>
</dbReference>
<dbReference type="EC" id="3.1.4.12" evidence="5"/>
<dbReference type="GO" id="GO:0004767">
    <property type="term" value="F:sphingomyelin phosphodiesterase activity"/>
    <property type="evidence" value="ECO:0007669"/>
    <property type="project" value="UniProtKB-EC"/>
</dbReference>
<evidence type="ECO:0000256" key="12">
    <source>
        <dbReference type="ARBA" id="ARBA00023098"/>
    </source>
</evidence>
<keyword evidence="12" id="KW-0443">Lipid metabolism</keyword>
<evidence type="ECO:0000313" key="16">
    <source>
        <dbReference type="WBParaSite" id="BXY_1532300.1"/>
    </source>
</evidence>
<evidence type="ECO:0000256" key="8">
    <source>
        <dbReference type="ARBA" id="ARBA00022801"/>
    </source>
</evidence>
<sequence length="398" mass="46009">MKFKLLTLNVWLLPYPYPLGSKDRKYRLEKLCEELKDSDYDVICLQELWNEKDFLYLHSELLRRYRHGHYFHSGFTGSGVGVLSAHKIKGTLIHRYTLNGFAHHVHRGDWFGGKIVGMVELDWHGKDIAVYTTHLHAEYNRENDLYLPHRIAQCFELAQFVRYTSRAADMILLAGDFNIEPDDLGYLIIRYVGNLYDAWVNRSNMDDRDGMTCERPDNIYTPDYMRKLCPEGKRLDYIMYQSGKSCVRVEDCRTCFNQIVEPKPGNFSDHVGVTATFSLSGEDSTSVEGECLPKVPLSNAFLERSLAIVEEGEVRVLWDRRLFMAMCIIALSLIILTINLENVFPSLIVAVEISRFILTLFIGFCLWHGIVGLTMERKALRETKHTIRNMLNIDSDLS</sequence>
<evidence type="ECO:0000256" key="4">
    <source>
        <dbReference type="ARBA" id="ARBA00006335"/>
    </source>
</evidence>
<dbReference type="GO" id="GO:0046872">
    <property type="term" value="F:metal ion binding"/>
    <property type="evidence" value="ECO:0007669"/>
    <property type="project" value="UniProtKB-KW"/>
</dbReference>
<keyword evidence="9" id="KW-0460">Magnesium</keyword>
<dbReference type="AlphaFoldDB" id="A0A1I7SQL1"/>
<keyword evidence="7" id="KW-0479">Metal-binding</keyword>
<evidence type="ECO:0000256" key="3">
    <source>
        <dbReference type="ARBA" id="ARBA00004991"/>
    </source>
</evidence>
<comment type="similarity">
    <text evidence="4">Belongs to the neutral sphingomyelinase family.</text>
</comment>
<proteinExistence type="inferred from homology"/>
<dbReference type="PANTHER" id="PTHR16320">
    <property type="entry name" value="SPHINGOMYELINASE FAMILY MEMBER"/>
    <property type="match status" value="1"/>
</dbReference>
<evidence type="ECO:0000256" key="10">
    <source>
        <dbReference type="ARBA" id="ARBA00022919"/>
    </source>
</evidence>
<evidence type="ECO:0000256" key="6">
    <source>
        <dbReference type="ARBA" id="ARBA00022692"/>
    </source>
</evidence>
<comment type="pathway">
    <text evidence="3">Sphingolipid metabolism.</text>
</comment>
<organism evidence="15 16">
    <name type="scientific">Bursaphelenchus xylophilus</name>
    <name type="common">Pinewood nematode worm</name>
    <name type="synonym">Aphelenchoides xylophilus</name>
    <dbReference type="NCBI Taxonomy" id="6326"/>
    <lineage>
        <taxon>Eukaryota</taxon>
        <taxon>Metazoa</taxon>
        <taxon>Ecdysozoa</taxon>
        <taxon>Nematoda</taxon>
        <taxon>Chromadorea</taxon>
        <taxon>Rhabditida</taxon>
        <taxon>Tylenchina</taxon>
        <taxon>Tylenchomorpha</taxon>
        <taxon>Aphelenchoidea</taxon>
        <taxon>Aphelenchoididae</taxon>
        <taxon>Bursaphelenchus</taxon>
    </lineage>
</organism>
<dbReference type="PANTHER" id="PTHR16320:SF24">
    <property type="entry name" value="PHOSPHODIESTERASE, PUTATIVE-RELATED"/>
    <property type="match status" value="1"/>
</dbReference>
<evidence type="ECO:0000256" key="2">
    <source>
        <dbReference type="ARBA" id="ARBA00004760"/>
    </source>
</evidence>
<evidence type="ECO:0000259" key="14">
    <source>
        <dbReference type="Pfam" id="PF03372"/>
    </source>
</evidence>
<dbReference type="eggNOG" id="KOG1711">
    <property type="taxonomic scope" value="Eukaryota"/>
</dbReference>
<dbReference type="Proteomes" id="UP000095284">
    <property type="component" value="Unplaced"/>
</dbReference>
<dbReference type="SUPFAM" id="SSF56219">
    <property type="entry name" value="DNase I-like"/>
    <property type="match status" value="1"/>
</dbReference>
<evidence type="ECO:0000256" key="5">
    <source>
        <dbReference type="ARBA" id="ARBA00012369"/>
    </source>
</evidence>
<evidence type="ECO:0000256" key="7">
    <source>
        <dbReference type="ARBA" id="ARBA00022723"/>
    </source>
</evidence>
<dbReference type="GO" id="GO:0016020">
    <property type="term" value="C:membrane"/>
    <property type="evidence" value="ECO:0007669"/>
    <property type="project" value="UniProtKB-SubCell"/>
</dbReference>
<feature type="domain" description="Endonuclease/exonuclease/phosphatase" evidence="14">
    <location>
        <begin position="6"/>
        <end position="270"/>
    </location>
</feature>
<keyword evidence="13" id="KW-0472">Membrane</keyword>
<dbReference type="WBParaSite" id="BXY_1532300.1">
    <property type="protein sequence ID" value="BXY_1532300.1"/>
    <property type="gene ID" value="BXY_1532300"/>
</dbReference>
<reference evidence="16" key="1">
    <citation type="submission" date="2016-11" db="UniProtKB">
        <authorList>
            <consortium name="WormBaseParasite"/>
        </authorList>
    </citation>
    <scope>IDENTIFICATION</scope>
</reference>
<dbReference type="GO" id="GO:0006665">
    <property type="term" value="P:sphingolipid metabolic process"/>
    <property type="evidence" value="ECO:0007669"/>
    <property type="project" value="UniProtKB-KW"/>
</dbReference>
<dbReference type="InterPro" id="IPR005135">
    <property type="entry name" value="Endo/exonuclease/phosphatase"/>
</dbReference>
<protein>
    <recommendedName>
        <fullName evidence="5">sphingomyelin phosphodiesterase</fullName>
        <ecNumber evidence="5">3.1.4.12</ecNumber>
    </recommendedName>
</protein>
<dbReference type="InterPro" id="IPR038772">
    <property type="entry name" value="Sph/SMPD2-like"/>
</dbReference>
<dbReference type="eggNOG" id="KOG3873">
    <property type="taxonomic scope" value="Eukaryota"/>
</dbReference>